<dbReference type="PROSITE" id="PS51257">
    <property type="entry name" value="PROKAR_LIPOPROTEIN"/>
    <property type="match status" value="1"/>
</dbReference>
<evidence type="ECO:0000313" key="2">
    <source>
        <dbReference type="EMBL" id="SNX71616.1"/>
    </source>
</evidence>
<evidence type="ECO:0000313" key="3">
    <source>
        <dbReference type="Proteomes" id="UP000219546"/>
    </source>
</evidence>
<name>A0A285CX47_9BACI</name>
<dbReference type="Proteomes" id="UP000219546">
    <property type="component" value="Unassembled WGS sequence"/>
</dbReference>
<evidence type="ECO:0000256" key="1">
    <source>
        <dbReference type="SAM" id="SignalP"/>
    </source>
</evidence>
<keyword evidence="2" id="KW-0449">Lipoprotein</keyword>
<gene>
    <name evidence="2" type="ORF">SAMN05877753_105316</name>
</gene>
<dbReference type="EMBL" id="OAOP01000005">
    <property type="protein sequence ID" value="SNX71616.1"/>
    <property type="molecule type" value="Genomic_DNA"/>
</dbReference>
<reference evidence="2 3" key="1">
    <citation type="submission" date="2017-08" db="EMBL/GenBank/DDBJ databases">
        <authorList>
            <person name="de Groot N.N."/>
        </authorList>
    </citation>
    <scope>NUCLEOTIDE SEQUENCE [LARGE SCALE GENOMIC DNA]</scope>
    <source>
        <strain evidence="2 3">JC228</strain>
    </source>
</reference>
<keyword evidence="1" id="KW-0732">Signal</keyword>
<organism evidence="2 3">
    <name type="scientific">Bacillus oleivorans</name>
    <dbReference type="NCBI Taxonomy" id="1448271"/>
    <lineage>
        <taxon>Bacteria</taxon>
        <taxon>Bacillati</taxon>
        <taxon>Bacillota</taxon>
        <taxon>Bacilli</taxon>
        <taxon>Bacillales</taxon>
        <taxon>Bacillaceae</taxon>
        <taxon>Bacillus</taxon>
    </lineage>
</organism>
<feature type="chain" id="PRO_5039346114" evidence="1">
    <location>
        <begin position="21"/>
        <end position="214"/>
    </location>
</feature>
<proteinExistence type="predicted"/>
<dbReference type="RefSeq" id="WP_179714278.1">
    <property type="nucleotide sequence ID" value="NZ_JBEPMQ010000019.1"/>
</dbReference>
<sequence length="214" mass="24783">MNRKIVSIPLTCLILAGVTACTTNPNGGETAQNDPFQRVGFYSNQDGGFMNNHRGPAQGLYNDPTLNRGQNKIEDYTYSDTDYNYHNHINNPEWMTQRPYFERYNGELANEISNRVGEVQHVRHVRTIVYNDTIFLGVQIDDPVHKDQVVHTVREAVIPYQDGRKIVVITDPKEFFRMREVDNKMRDGKNVDEINRELEELFSTYLPNEQETAE</sequence>
<dbReference type="AlphaFoldDB" id="A0A285CX47"/>
<accession>A0A285CX47</accession>
<feature type="signal peptide" evidence="1">
    <location>
        <begin position="1"/>
        <end position="20"/>
    </location>
</feature>
<dbReference type="InterPro" id="IPR019076">
    <property type="entry name" value="Spore_lipoprot_YhcN/YlaJ-like"/>
</dbReference>
<keyword evidence="3" id="KW-1185">Reference proteome</keyword>
<protein>
    <submittedName>
        <fullName evidence="2">Sporulation lipoprotein YhcN/YlaJ</fullName>
    </submittedName>
</protein>
<dbReference type="Pfam" id="PF09580">
    <property type="entry name" value="Spore_YhcN_YlaJ"/>
    <property type="match status" value="1"/>
</dbReference>